<dbReference type="Pfam" id="PF04464">
    <property type="entry name" value="Glyphos_transf"/>
    <property type="match status" value="1"/>
</dbReference>
<dbReference type="AlphaFoldDB" id="A0A345UJ63"/>
<dbReference type="OrthoDB" id="9811865at2"/>
<comment type="similarity">
    <text evidence="2">Belongs to the CDP-glycerol glycerophosphotransferase family.</text>
</comment>
<evidence type="ECO:0000256" key="5">
    <source>
        <dbReference type="ARBA" id="ARBA00022944"/>
    </source>
</evidence>
<keyword evidence="3" id="KW-1003">Cell membrane</keyword>
<dbReference type="GO" id="GO:0005886">
    <property type="term" value="C:plasma membrane"/>
    <property type="evidence" value="ECO:0007669"/>
    <property type="project" value="UniProtKB-SubCell"/>
</dbReference>
<dbReference type="Gene3D" id="3.40.50.12580">
    <property type="match status" value="1"/>
</dbReference>
<keyword evidence="4 7" id="KW-0808">Transferase</keyword>
<reference evidence="7 8" key="1">
    <citation type="submission" date="2018-03" db="EMBL/GenBank/DDBJ databases">
        <title>Phenotypic and genomic properties of Cyclonatronum proteinivorum gen. nov., sp. nov., a haloalkaliphilic bacteroidete from soda lakes possessing Na+-translocating rhodopsin.</title>
        <authorList>
            <person name="Toshchakov S.V."/>
            <person name="Korzhenkov A."/>
            <person name="Samarov N.I."/>
            <person name="Kublanov I.V."/>
            <person name="Muntyan M.S."/>
            <person name="Sorokin D.Y."/>
        </authorList>
    </citation>
    <scope>NUCLEOTIDE SEQUENCE [LARGE SCALE GENOMIC DNA]</scope>
    <source>
        <strain evidence="7 8">Omega</strain>
    </source>
</reference>
<organism evidence="7 8">
    <name type="scientific">Cyclonatronum proteinivorum</name>
    <dbReference type="NCBI Taxonomy" id="1457365"/>
    <lineage>
        <taxon>Bacteria</taxon>
        <taxon>Pseudomonadati</taxon>
        <taxon>Balneolota</taxon>
        <taxon>Balneolia</taxon>
        <taxon>Balneolales</taxon>
        <taxon>Cyclonatronaceae</taxon>
        <taxon>Cyclonatronum</taxon>
    </lineage>
</organism>
<dbReference type="PANTHER" id="PTHR37316:SF3">
    <property type="entry name" value="TEICHOIC ACID GLYCEROL-PHOSPHATE TRANSFERASE"/>
    <property type="match status" value="1"/>
</dbReference>
<dbReference type="SUPFAM" id="SSF53756">
    <property type="entry name" value="UDP-Glycosyltransferase/glycogen phosphorylase"/>
    <property type="match status" value="1"/>
</dbReference>
<dbReference type="EMBL" id="CP027806">
    <property type="protein sequence ID" value="AXJ00515.1"/>
    <property type="molecule type" value="Genomic_DNA"/>
</dbReference>
<evidence type="ECO:0000256" key="3">
    <source>
        <dbReference type="ARBA" id="ARBA00022475"/>
    </source>
</evidence>
<sequence>MSKSSRTAYPLQWFFGLLSAWFIPASKPNAHKVVLTSFHGDGYRGNTRIIFEALQDHPEIEAVWLTRNPDLCATLQQKFGHSKAALQHSWRGLRELGEARALFLTHGTSDFAFLKLPRHAAIIQTYHGLPTKRGEYMRPGTDKPPGAVHRKVLEYRFQPITHFLSSSETVSEVFSKRFGLPAGRFRETGFPMYESLVKRSGDEKSAVLQMLGIPETPHEKPAKIVLYAPTYRRRTRTRWLPFEALNTEKLSDFLEHENAWLCFRPHPNDFNPPKKLLECSPRILLSGQRVVEQTEVLVAASDVIVTDYSSVYLEGLLRDIPPLFIPYDRDSYERGMPLPYDEFTPGPHIHSMDDFLSALSEALSGGAKYREARERVRNMFFRHQGDDATARVIKLLEEEILR</sequence>
<keyword evidence="5" id="KW-0777">Teichoic acid biosynthesis</keyword>
<dbReference type="Gene3D" id="3.40.50.11820">
    <property type="match status" value="1"/>
</dbReference>
<dbReference type="Proteomes" id="UP000254808">
    <property type="component" value="Chromosome"/>
</dbReference>
<dbReference type="KEGG" id="cprv:CYPRO_1258"/>
<dbReference type="RefSeq" id="WP_114983789.1">
    <property type="nucleotide sequence ID" value="NZ_CP027806.1"/>
</dbReference>
<protein>
    <submittedName>
        <fullName evidence="7">CDP-glycerol glycerophosphotransferase, TagB/SpsB family</fullName>
    </submittedName>
</protein>
<dbReference type="InterPro" id="IPR043149">
    <property type="entry name" value="TagF_N"/>
</dbReference>
<proteinExistence type="inferred from homology"/>
<name>A0A345UJ63_9BACT</name>
<dbReference type="GO" id="GO:0019350">
    <property type="term" value="P:teichoic acid biosynthetic process"/>
    <property type="evidence" value="ECO:0007669"/>
    <property type="project" value="UniProtKB-KW"/>
</dbReference>
<evidence type="ECO:0000313" key="8">
    <source>
        <dbReference type="Proteomes" id="UP000254808"/>
    </source>
</evidence>
<keyword evidence="6" id="KW-0472">Membrane</keyword>
<dbReference type="PANTHER" id="PTHR37316">
    <property type="entry name" value="TEICHOIC ACID GLYCEROL-PHOSPHATE PRIMASE"/>
    <property type="match status" value="1"/>
</dbReference>
<dbReference type="GO" id="GO:0047355">
    <property type="term" value="F:CDP-glycerol glycerophosphotransferase activity"/>
    <property type="evidence" value="ECO:0007669"/>
    <property type="project" value="InterPro"/>
</dbReference>
<evidence type="ECO:0000313" key="7">
    <source>
        <dbReference type="EMBL" id="AXJ00515.1"/>
    </source>
</evidence>
<dbReference type="InterPro" id="IPR007554">
    <property type="entry name" value="Glycerophosphate_synth"/>
</dbReference>
<evidence type="ECO:0000256" key="2">
    <source>
        <dbReference type="ARBA" id="ARBA00010488"/>
    </source>
</evidence>
<evidence type="ECO:0000256" key="4">
    <source>
        <dbReference type="ARBA" id="ARBA00022679"/>
    </source>
</evidence>
<dbReference type="InterPro" id="IPR051612">
    <property type="entry name" value="Teichoic_Acid_Biosynth"/>
</dbReference>
<gene>
    <name evidence="7" type="ORF">CYPRO_1258</name>
</gene>
<dbReference type="InterPro" id="IPR043148">
    <property type="entry name" value="TagF_C"/>
</dbReference>
<accession>A0A345UJ63</accession>
<evidence type="ECO:0000256" key="1">
    <source>
        <dbReference type="ARBA" id="ARBA00004202"/>
    </source>
</evidence>
<comment type="subcellular location">
    <subcellularLocation>
        <location evidence="1">Cell membrane</location>
        <topology evidence="1">Peripheral membrane protein</topology>
    </subcellularLocation>
</comment>
<evidence type="ECO:0000256" key="6">
    <source>
        <dbReference type="ARBA" id="ARBA00023136"/>
    </source>
</evidence>
<keyword evidence="8" id="KW-1185">Reference proteome</keyword>